<dbReference type="Pfam" id="PF00941">
    <property type="entry name" value="FAD_binding_5"/>
    <property type="match status" value="1"/>
</dbReference>
<dbReference type="InterPro" id="IPR016166">
    <property type="entry name" value="FAD-bd_PCMH"/>
</dbReference>
<dbReference type="SUPFAM" id="SSF56176">
    <property type="entry name" value="FAD-binding/transporter-associated domain-like"/>
    <property type="match status" value="1"/>
</dbReference>
<keyword evidence="6" id="KW-1185">Reference proteome</keyword>
<gene>
    <name evidence="5" type="ORF">DJ90_5134</name>
</gene>
<reference evidence="5 6" key="1">
    <citation type="submission" date="2014-04" db="EMBL/GenBank/DDBJ databases">
        <authorList>
            <person name="Bishop-Lilly K.A."/>
            <person name="Broomall S.M."/>
            <person name="Chain P.S."/>
            <person name="Chertkov O."/>
            <person name="Coyne S.R."/>
            <person name="Daligault H.E."/>
            <person name="Davenport K.W."/>
            <person name="Erkkila T."/>
            <person name="Frey K.G."/>
            <person name="Gibbons H.S."/>
            <person name="Gu W."/>
            <person name="Jaissle J."/>
            <person name="Johnson S.L."/>
            <person name="Koroleva G.I."/>
            <person name="Ladner J.T."/>
            <person name="Lo C.-C."/>
            <person name="Minogue T.D."/>
            <person name="Munk C."/>
            <person name="Palacios G.F."/>
            <person name="Redden C.L."/>
            <person name="Rosenzweig C.N."/>
            <person name="Scholz M.B."/>
            <person name="Teshima H."/>
            <person name="Xu Y."/>
        </authorList>
    </citation>
    <scope>NUCLEOTIDE SEQUENCE [LARGE SCALE GENOMIC DNA]</scope>
    <source>
        <strain evidence="5 6">8244</strain>
    </source>
</reference>
<dbReference type="Proteomes" id="UP000029278">
    <property type="component" value="Unassembled WGS sequence"/>
</dbReference>
<organism evidence="5 6">
    <name type="scientific">Paenibacillus macerans</name>
    <name type="common">Bacillus macerans</name>
    <dbReference type="NCBI Taxonomy" id="44252"/>
    <lineage>
        <taxon>Bacteria</taxon>
        <taxon>Bacillati</taxon>
        <taxon>Bacillota</taxon>
        <taxon>Bacilli</taxon>
        <taxon>Bacillales</taxon>
        <taxon>Paenibacillaceae</taxon>
        <taxon>Paenibacillus</taxon>
    </lineage>
</organism>
<evidence type="ECO:0000256" key="1">
    <source>
        <dbReference type="ARBA" id="ARBA00022630"/>
    </source>
</evidence>
<evidence type="ECO:0000256" key="2">
    <source>
        <dbReference type="ARBA" id="ARBA00022827"/>
    </source>
</evidence>
<dbReference type="AlphaFoldDB" id="A0A090ZDX3"/>
<dbReference type="InterPro" id="IPR036318">
    <property type="entry name" value="FAD-bd_PCMH-like_sf"/>
</dbReference>
<comment type="caution">
    <text evidence="5">The sequence shown here is derived from an EMBL/GenBank/DDBJ whole genome shotgun (WGS) entry which is preliminary data.</text>
</comment>
<keyword evidence="2" id="KW-0274">FAD</keyword>
<dbReference type="PANTHER" id="PTHR42659">
    <property type="entry name" value="XANTHINE DEHYDROGENASE SUBUNIT C-RELATED"/>
    <property type="match status" value="1"/>
</dbReference>
<dbReference type="PROSITE" id="PS51387">
    <property type="entry name" value="FAD_PCMH"/>
    <property type="match status" value="1"/>
</dbReference>
<dbReference type="EMBL" id="JMQA01000025">
    <property type="protein sequence ID" value="KFN08852.1"/>
    <property type="molecule type" value="Genomic_DNA"/>
</dbReference>
<evidence type="ECO:0000256" key="3">
    <source>
        <dbReference type="ARBA" id="ARBA00023002"/>
    </source>
</evidence>
<dbReference type="RefSeq" id="WP_036622900.1">
    <property type="nucleotide sequence ID" value="NZ_BOSD01000020.1"/>
</dbReference>
<dbReference type="PANTHER" id="PTHR42659:SF2">
    <property type="entry name" value="XANTHINE DEHYDROGENASE SUBUNIT C-RELATED"/>
    <property type="match status" value="1"/>
</dbReference>
<dbReference type="InterPro" id="IPR005107">
    <property type="entry name" value="CO_DH_flav_C"/>
</dbReference>
<dbReference type="GO" id="GO:0071949">
    <property type="term" value="F:FAD binding"/>
    <property type="evidence" value="ECO:0007669"/>
    <property type="project" value="InterPro"/>
</dbReference>
<accession>A0A090ZDX3</accession>
<dbReference type="STRING" id="44252.DJ90_5134"/>
<protein>
    <submittedName>
        <fullName evidence="5">FAD binding domain in molybdopterin dehydrogenase family protein</fullName>
    </submittedName>
</protein>
<dbReference type="Gene3D" id="3.30.465.10">
    <property type="match status" value="1"/>
</dbReference>
<dbReference type="HOGENOM" id="CLU_058050_5_0_9"/>
<dbReference type="PATRIC" id="fig|44252.3.peg.2746"/>
<dbReference type="SMART" id="SM01092">
    <property type="entry name" value="CO_deh_flav_C"/>
    <property type="match status" value="1"/>
</dbReference>
<dbReference type="InterPro" id="IPR036683">
    <property type="entry name" value="CO_DH_flav_C_dom_sf"/>
</dbReference>
<dbReference type="OrthoDB" id="9774454at2"/>
<dbReference type="InterPro" id="IPR051312">
    <property type="entry name" value="Diverse_Substr_Oxidored"/>
</dbReference>
<evidence type="ECO:0000313" key="5">
    <source>
        <dbReference type="EMBL" id="KFN08852.1"/>
    </source>
</evidence>
<dbReference type="Gene3D" id="3.30.390.50">
    <property type="entry name" value="CO dehydrogenase flavoprotein, C-terminal domain"/>
    <property type="match status" value="1"/>
</dbReference>
<dbReference type="InterPro" id="IPR016169">
    <property type="entry name" value="FAD-bd_PCMH_sub2"/>
</dbReference>
<proteinExistence type="predicted"/>
<name>A0A090ZDX3_PAEMA</name>
<dbReference type="Gene3D" id="3.30.43.10">
    <property type="entry name" value="Uridine Diphospho-n-acetylenolpyruvylglucosamine Reductase, domain 2"/>
    <property type="match status" value="1"/>
</dbReference>
<keyword evidence="1" id="KW-0285">Flavoprotein</keyword>
<sequence length="277" mass="30580">MIPYDFEYYRPASVNEAVNLYRQLDTQGKRPLYWSGGTEIITLGRLNQVITGAVIDLKAIPECREMSVREDKLILGSALTLSQLYDSRVFPLLGETGGEVADRTSRNKITFGGNICGRFIYREAVLPLLLTDSEVRIAGPAGGRQAPITQAFDQTLQLGKGEFLVQTVTDESYRRMPYITIKKRKVAVIDYPVVTAAGIRTGSGIRVAFSGVCAFPFRSEAIEARLNLRDIPLKERVEQAIALLPAPILSDIKASAEYRGLILKLTLEDILKALGAE</sequence>
<dbReference type="SUPFAM" id="SSF55447">
    <property type="entry name" value="CO dehydrogenase flavoprotein C-terminal domain-like"/>
    <property type="match status" value="1"/>
</dbReference>
<keyword evidence="3" id="KW-0560">Oxidoreductase</keyword>
<dbReference type="InterPro" id="IPR002346">
    <property type="entry name" value="Mopterin_DH_FAD-bd"/>
</dbReference>
<evidence type="ECO:0000313" key="6">
    <source>
        <dbReference type="Proteomes" id="UP000029278"/>
    </source>
</evidence>
<feature type="domain" description="FAD-binding PCMH-type" evidence="4">
    <location>
        <begin position="1"/>
        <end position="174"/>
    </location>
</feature>
<dbReference type="GO" id="GO:0016491">
    <property type="term" value="F:oxidoreductase activity"/>
    <property type="evidence" value="ECO:0007669"/>
    <property type="project" value="UniProtKB-KW"/>
</dbReference>
<dbReference type="GeneID" id="77007153"/>
<dbReference type="InterPro" id="IPR016167">
    <property type="entry name" value="FAD-bd_PCMH_sub1"/>
</dbReference>
<evidence type="ECO:0000259" key="4">
    <source>
        <dbReference type="PROSITE" id="PS51387"/>
    </source>
</evidence>